<dbReference type="Gene3D" id="3.75.10.10">
    <property type="entry name" value="L-arginine/glycine Amidinotransferase, Chain A"/>
    <property type="match status" value="1"/>
</dbReference>
<dbReference type="SUPFAM" id="SSF55909">
    <property type="entry name" value="Pentein"/>
    <property type="match status" value="1"/>
</dbReference>
<comment type="caution">
    <text evidence="1">The sequence shown here is derived from an EMBL/GenBank/DDBJ whole genome shotgun (WGS) entry which is preliminary data.</text>
</comment>
<dbReference type="Proteomes" id="UP001597109">
    <property type="component" value="Unassembled WGS sequence"/>
</dbReference>
<dbReference type="Pfam" id="PF19420">
    <property type="entry name" value="DDAH_eukar"/>
    <property type="match status" value="1"/>
</dbReference>
<dbReference type="RefSeq" id="WP_144839476.1">
    <property type="nucleotide sequence ID" value="NZ_JBHTKI010000023.1"/>
</dbReference>
<dbReference type="PANTHER" id="PTHR47271">
    <property type="entry name" value="ARGININE DEIMINASE"/>
    <property type="match status" value="1"/>
</dbReference>
<name>A0ABW3LG26_9BACL</name>
<evidence type="ECO:0000313" key="2">
    <source>
        <dbReference type="Proteomes" id="UP001597109"/>
    </source>
</evidence>
<dbReference type="PANTHER" id="PTHR47271:SF2">
    <property type="entry name" value="ARGININE DEIMINASE"/>
    <property type="match status" value="1"/>
</dbReference>
<dbReference type="EMBL" id="JBHTKI010000023">
    <property type="protein sequence ID" value="MFD1032726.1"/>
    <property type="molecule type" value="Genomic_DNA"/>
</dbReference>
<keyword evidence="2" id="KW-1185">Reference proteome</keyword>
<organism evidence="1 2">
    <name type="scientific">Metaplanococcus flavidus</name>
    <dbReference type="NCBI Taxonomy" id="569883"/>
    <lineage>
        <taxon>Bacteria</taxon>
        <taxon>Bacillati</taxon>
        <taxon>Bacillota</taxon>
        <taxon>Bacilli</taxon>
        <taxon>Bacillales</taxon>
        <taxon>Caryophanaceae</taxon>
        <taxon>Metaplanococcus</taxon>
    </lineage>
</organism>
<evidence type="ECO:0000313" key="1">
    <source>
        <dbReference type="EMBL" id="MFD1032726.1"/>
    </source>
</evidence>
<proteinExistence type="predicted"/>
<accession>A0ABW3LG26</accession>
<gene>
    <name evidence="1" type="ORF">ACFQ1X_14905</name>
</gene>
<protein>
    <submittedName>
        <fullName evidence="1">Dimethylarginine dimethylaminohydrolase family protein</fullName>
    </submittedName>
</protein>
<sequence length="286" mass="32530">MSAFTKSSPSAKCKSEYDHLRRVLLCPPEYMEIRDVINDVQKKYQDENIDTEKAMQQHKEFVRVLQQEGVETDLLDPSETFPEQVFTRDIGFTVGDTVYIAEMAAEIRQGEESVLQKWLRNNNFKSETLGGGNRVEGGDVLLDRETVYVGISSRTSKNAVEDLQKKLPDSEVIPIKFDEKYLHLDCVFNILSPTEALIYEEALDKETLDMLAERYTLIPVDADEQFALGTNVLSIGGRRVFSQPQNSKVNALMRANDFRVIEIDFSEIIKSGGAFRCCTLPLIREQ</sequence>
<reference evidence="2" key="1">
    <citation type="journal article" date="2019" name="Int. J. Syst. Evol. Microbiol.">
        <title>The Global Catalogue of Microorganisms (GCM) 10K type strain sequencing project: providing services to taxonomists for standard genome sequencing and annotation.</title>
        <authorList>
            <consortium name="The Broad Institute Genomics Platform"/>
            <consortium name="The Broad Institute Genome Sequencing Center for Infectious Disease"/>
            <person name="Wu L."/>
            <person name="Ma J."/>
        </authorList>
    </citation>
    <scope>NUCLEOTIDE SEQUENCE [LARGE SCALE GENOMIC DNA]</scope>
    <source>
        <strain evidence="2">CCUG 56756</strain>
    </source>
</reference>